<dbReference type="AlphaFoldDB" id="A0A1H3ZVT6"/>
<dbReference type="InterPro" id="IPR045175">
    <property type="entry name" value="M28_fam"/>
</dbReference>
<organism evidence="3 4">
    <name type="scientific">Pedobacter hartonius</name>
    <dbReference type="NCBI Taxonomy" id="425514"/>
    <lineage>
        <taxon>Bacteria</taxon>
        <taxon>Pseudomonadati</taxon>
        <taxon>Bacteroidota</taxon>
        <taxon>Sphingobacteriia</taxon>
        <taxon>Sphingobacteriales</taxon>
        <taxon>Sphingobacteriaceae</taxon>
        <taxon>Pedobacter</taxon>
    </lineage>
</organism>
<evidence type="ECO:0000256" key="1">
    <source>
        <dbReference type="SAM" id="SignalP"/>
    </source>
</evidence>
<keyword evidence="4" id="KW-1185">Reference proteome</keyword>
<reference evidence="3 4" key="1">
    <citation type="submission" date="2016-10" db="EMBL/GenBank/DDBJ databases">
        <authorList>
            <person name="de Groot N.N."/>
        </authorList>
    </citation>
    <scope>NUCLEOTIDE SEQUENCE [LARGE SCALE GENOMIC DNA]</scope>
    <source>
        <strain evidence="3 4">DSM 19033</strain>
    </source>
</reference>
<dbReference type="SUPFAM" id="SSF53187">
    <property type="entry name" value="Zn-dependent exopeptidases"/>
    <property type="match status" value="1"/>
</dbReference>
<dbReference type="Gene3D" id="3.40.630.10">
    <property type="entry name" value="Zn peptidases"/>
    <property type="match status" value="2"/>
</dbReference>
<evidence type="ECO:0000259" key="2">
    <source>
        <dbReference type="Pfam" id="PF04389"/>
    </source>
</evidence>
<protein>
    <submittedName>
        <fullName evidence="3">Peptidase family M28</fullName>
    </submittedName>
</protein>
<evidence type="ECO:0000313" key="3">
    <source>
        <dbReference type="EMBL" id="SEA27789.1"/>
    </source>
</evidence>
<feature type="chain" id="PRO_5011667994" evidence="1">
    <location>
        <begin position="20"/>
        <end position="437"/>
    </location>
</feature>
<dbReference type="Proteomes" id="UP000198850">
    <property type="component" value="Unassembled WGS sequence"/>
</dbReference>
<dbReference type="STRING" id="425514.SAMN05443550_102510"/>
<dbReference type="PANTHER" id="PTHR12147">
    <property type="entry name" value="METALLOPEPTIDASE M28 FAMILY MEMBER"/>
    <property type="match status" value="1"/>
</dbReference>
<keyword evidence="1" id="KW-0732">Signal</keyword>
<sequence length="437" mass="48035">MKYLYYPLIVLFIAQTARAQNIDKIITKDYVDNLIKTLSSDDMQGRGTFTPGIDKAATFIAAEFKKIGLQPLKGATGYRQTFYKYQLNPQSTDVFIDGKAVAPSDVLVLSNTSENVSFTQSNSDGWIKLDPSKPFKGQLRAVLNSKKRQLVLVDPKFAADFNLMKSYFAKGAAIDEKDLKQAKPSASVLVLAPDTAIKEFNVALKYAVEKLPLFNVAGMIPGKSKAQEIVIFSGHYDHLGIIKAEGQDSIANGADDDASGTTAMIALARYYKKLNNSERTLIFVAFTAEEIGGYGAKYFSQQLNPDEVVAMFNIEMIGKASKFGKNTAFITGYDKSDFGKILQKNLEGTAFTFHPDPYTEQNLFYRSDNATLAALGVPAHTISTDQIDIDKLYHSVKDEYSSLDTENILSVIRAVALSARSIVKGTDAPVRIPKLVN</sequence>
<feature type="signal peptide" evidence="1">
    <location>
        <begin position="1"/>
        <end position="19"/>
    </location>
</feature>
<dbReference type="GO" id="GO:0006508">
    <property type="term" value="P:proteolysis"/>
    <property type="evidence" value="ECO:0007669"/>
    <property type="project" value="InterPro"/>
</dbReference>
<dbReference type="InterPro" id="IPR007484">
    <property type="entry name" value="Peptidase_M28"/>
</dbReference>
<dbReference type="OrthoDB" id="9764939at2"/>
<proteinExistence type="predicted"/>
<name>A0A1H3ZVT6_9SPHI</name>
<dbReference type="EMBL" id="FNRA01000002">
    <property type="protein sequence ID" value="SEA27789.1"/>
    <property type="molecule type" value="Genomic_DNA"/>
</dbReference>
<gene>
    <name evidence="3" type="ORF">SAMN05443550_102510</name>
</gene>
<accession>A0A1H3ZVT6</accession>
<evidence type="ECO:0000313" key="4">
    <source>
        <dbReference type="Proteomes" id="UP000198850"/>
    </source>
</evidence>
<dbReference type="RefSeq" id="WP_090555685.1">
    <property type="nucleotide sequence ID" value="NZ_FNRA01000002.1"/>
</dbReference>
<dbReference type="GO" id="GO:0008235">
    <property type="term" value="F:metalloexopeptidase activity"/>
    <property type="evidence" value="ECO:0007669"/>
    <property type="project" value="InterPro"/>
</dbReference>
<dbReference type="Pfam" id="PF04389">
    <property type="entry name" value="Peptidase_M28"/>
    <property type="match status" value="1"/>
</dbReference>
<feature type="domain" description="Peptidase M28" evidence="2">
    <location>
        <begin position="215"/>
        <end position="416"/>
    </location>
</feature>
<dbReference type="PANTHER" id="PTHR12147:SF26">
    <property type="entry name" value="PEPTIDASE M28 DOMAIN-CONTAINING PROTEIN"/>
    <property type="match status" value="1"/>
</dbReference>